<accession>A0AAD8LQN0</accession>
<evidence type="ECO:0000256" key="5">
    <source>
        <dbReference type="SAM" id="MobiDB-lite"/>
    </source>
</evidence>
<evidence type="ECO:0000256" key="3">
    <source>
        <dbReference type="ARBA" id="ARBA00023186"/>
    </source>
</evidence>
<evidence type="ECO:0000256" key="6">
    <source>
        <dbReference type="SAM" id="SignalP"/>
    </source>
</evidence>
<feature type="coiled-coil region" evidence="4">
    <location>
        <begin position="711"/>
        <end position="776"/>
    </location>
</feature>
<dbReference type="InterPro" id="IPR029048">
    <property type="entry name" value="HSP70_C_sf"/>
</dbReference>
<keyword evidence="3" id="KW-0143">Chaperone</keyword>
<feature type="compositionally biased region" description="Basic and acidic residues" evidence="5">
    <location>
        <begin position="579"/>
        <end position="624"/>
    </location>
</feature>
<evidence type="ECO:0000313" key="8">
    <source>
        <dbReference type="Proteomes" id="UP001230268"/>
    </source>
</evidence>
<feature type="region of interest" description="Disordered" evidence="5">
    <location>
        <begin position="828"/>
        <end position="890"/>
    </location>
</feature>
<dbReference type="AlphaFoldDB" id="A0AAD8LQN0"/>
<keyword evidence="2" id="KW-0067">ATP-binding</keyword>
<dbReference type="GO" id="GO:0005524">
    <property type="term" value="F:ATP binding"/>
    <property type="evidence" value="ECO:0007669"/>
    <property type="project" value="UniProtKB-KW"/>
</dbReference>
<dbReference type="GO" id="GO:0140662">
    <property type="term" value="F:ATP-dependent protein folding chaperone"/>
    <property type="evidence" value="ECO:0007669"/>
    <property type="project" value="InterPro"/>
</dbReference>
<dbReference type="GO" id="GO:0034663">
    <property type="term" value="C:endoplasmic reticulum chaperone complex"/>
    <property type="evidence" value="ECO:0007669"/>
    <property type="project" value="TreeGrafter"/>
</dbReference>
<dbReference type="InterPro" id="IPR043129">
    <property type="entry name" value="ATPase_NBD"/>
</dbReference>
<sequence>MDGKRVHSSPVLRLVMRQLIALLLALHCFLSLAEASTVTIGVDWGDEFVEVAIAFRGHKPDILLNDTGSRKFVNAVYLDGKTRFFDKKAVANVVKTPAKTVRNYAHMLGLTLHPAEDGQIRVVPKEEVFDALKSIEYAYDWDYAPYEFGADSDGLMYLNITKDRVVKAEEVAGHFFSYIKDIVKSKLTSAKVMKPGEGSPKVVAVISIPCNYTQRQRKAIAFAAETAGISVAQIVHGITAASAVRAFEHGPGIKKLLFYDLGSSGANVGVIEVLIPDPKNKDPKAVKETQIHVLSCIHEHGIGGRHHDVALAEHLRGIFEHKTGVKLMPDHPQALQKLLQAANKAKVALTISESTAVAIEGLTRNINFDREVVTRETFNLAIKESIDRLHKPLQLALERAGNLKLEDLDGVELIGGAWRVPVVHSKLEELMKPHTLGFHLNAEEAVAMGSGYLAAARNPFFKMKSATIVDNSVHSYAISISSIELDHADAIFKETHLFKPESKFQGVKAIVFKTKLDFSVKLTENALVIAEYEVRGITDEMKKEEHANKLAKVTLVFKPNDKGIIPMPKVTAMVEPEATEEKAAEDKAKEAEDTGDEGTKTEEKETKEGGEEEAGTEKEKEKPLPLELNVSIASEDPFSKEKLEVSQNVIEELRKRDVEITMCAEKKNLLESLIYKYKSASKQQPFQAACDTKTYSSLKDLLKSYEEWFDEESFDAGLKEFEDRIQKLEEMAHPIHKRWMDNEARPTLVLSTNKQMQKLQSKIDELLQQKPYLSEKENILDDWKEIKTWWETVQKEQESLQPHQEPAFTADLVKFKLDLAHEVIATLERVKPPKEVKKDDGSEGKEEAQEDPEVADELPVTEDDIPEEETQQDDAPVEPEGEAEATHDEL</sequence>
<feature type="signal peptide" evidence="6">
    <location>
        <begin position="1"/>
        <end position="35"/>
    </location>
</feature>
<dbReference type="InterPro" id="IPR013126">
    <property type="entry name" value="Hsp_70_fam"/>
</dbReference>
<keyword evidence="6" id="KW-0732">Signal</keyword>
<dbReference type="SUPFAM" id="SSF53067">
    <property type="entry name" value="Actin-like ATPase domain"/>
    <property type="match status" value="2"/>
</dbReference>
<dbReference type="PRINTS" id="PR00301">
    <property type="entry name" value="HEATSHOCK70"/>
</dbReference>
<feature type="compositionally biased region" description="Basic and acidic residues" evidence="5">
    <location>
        <begin position="828"/>
        <end position="847"/>
    </location>
</feature>
<dbReference type="Gene3D" id="3.90.640.10">
    <property type="entry name" value="Actin, Chain A, domain 4"/>
    <property type="match status" value="1"/>
</dbReference>
<reference evidence="7" key="1">
    <citation type="submission" date="2023-08" db="EMBL/GenBank/DDBJ databases">
        <title>Draft sequence of the Babesia gibsoni genome.</title>
        <authorList>
            <person name="Yamagishi J.Y."/>
            <person name="Xuan X.X."/>
        </authorList>
    </citation>
    <scope>NUCLEOTIDE SEQUENCE</scope>
    <source>
        <strain evidence="7">Azabu</strain>
    </source>
</reference>
<keyword evidence="8" id="KW-1185">Reference proteome</keyword>
<dbReference type="Gene3D" id="3.30.420.40">
    <property type="match status" value="2"/>
</dbReference>
<evidence type="ECO:0000256" key="2">
    <source>
        <dbReference type="ARBA" id="ARBA00022840"/>
    </source>
</evidence>
<keyword evidence="4" id="KW-0175">Coiled coil</keyword>
<dbReference type="PANTHER" id="PTHR45639">
    <property type="entry name" value="HSC70CB, ISOFORM G-RELATED"/>
    <property type="match status" value="1"/>
</dbReference>
<dbReference type="GO" id="GO:0030968">
    <property type="term" value="P:endoplasmic reticulum unfolded protein response"/>
    <property type="evidence" value="ECO:0007669"/>
    <property type="project" value="TreeGrafter"/>
</dbReference>
<dbReference type="Pfam" id="PF00012">
    <property type="entry name" value="HSP70"/>
    <property type="match status" value="1"/>
</dbReference>
<proteinExistence type="predicted"/>
<evidence type="ECO:0000256" key="1">
    <source>
        <dbReference type="ARBA" id="ARBA00022741"/>
    </source>
</evidence>
<feature type="compositionally biased region" description="Acidic residues" evidence="5">
    <location>
        <begin position="848"/>
        <end position="883"/>
    </location>
</feature>
<dbReference type="SUPFAM" id="SSF100934">
    <property type="entry name" value="Heat shock protein 70kD (HSP70), C-terminal subdomain"/>
    <property type="match status" value="1"/>
</dbReference>
<dbReference type="Gene3D" id="3.30.30.30">
    <property type="match status" value="1"/>
</dbReference>
<feature type="region of interest" description="Disordered" evidence="5">
    <location>
        <begin position="575"/>
        <end position="627"/>
    </location>
</feature>
<gene>
    <name evidence="7" type="ORF">BgAZ_306290</name>
</gene>
<keyword evidence="1" id="KW-0547">Nucleotide-binding</keyword>
<protein>
    <submittedName>
        <fullName evidence="7">Hsc70cb</fullName>
    </submittedName>
</protein>
<dbReference type="FunFam" id="3.90.640.10:FF:000003">
    <property type="entry name" value="Molecular chaperone DnaK"/>
    <property type="match status" value="1"/>
</dbReference>
<comment type="caution">
    <text evidence="7">The sequence shown here is derived from an EMBL/GenBank/DDBJ whole genome shotgun (WGS) entry which is preliminary data.</text>
</comment>
<dbReference type="Gene3D" id="1.20.1270.10">
    <property type="match status" value="1"/>
</dbReference>
<evidence type="ECO:0000313" key="7">
    <source>
        <dbReference type="EMBL" id="KAK1443111.1"/>
    </source>
</evidence>
<dbReference type="EMBL" id="JAVEPI010000003">
    <property type="protein sequence ID" value="KAK1443111.1"/>
    <property type="molecule type" value="Genomic_DNA"/>
</dbReference>
<organism evidence="7 8">
    <name type="scientific">Babesia gibsoni</name>
    <dbReference type="NCBI Taxonomy" id="33632"/>
    <lineage>
        <taxon>Eukaryota</taxon>
        <taxon>Sar</taxon>
        <taxon>Alveolata</taxon>
        <taxon>Apicomplexa</taxon>
        <taxon>Aconoidasida</taxon>
        <taxon>Piroplasmida</taxon>
        <taxon>Babesiidae</taxon>
        <taxon>Babesia</taxon>
    </lineage>
</organism>
<dbReference type="PANTHER" id="PTHR45639:SF3">
    <property type="entry name" value="HYPOXIA UP-REGULATED PROTEIN 1"/>
    <property type="match status" value="1"/>
</dbReference>
<name>A0AAD8LQN0_BABGI</name>
<dbReference type="Proteomes" id="UP001230268">
    <property type="component" value="Unassembled WGS sequence"/>
</dbReference>
<feature type="chain" id="PRO_5042290643" evidence="6">
    <location>
        <begin position="36"/>
        <end position="890"/>
    </location>
</feature>
<evidence type="ECO:0000256" key="4">
    <source>
        <dbReference type="SAM" id="Coils"/>
    </source>
</evidence>